<comment type="catalytic activity">
    <reaction evidence="6 7">
        <text>N(6)-[(R)-S(8)-aminomethyldihydrolipoyl]-L-lysyl-[protein] + (6S)-5,6,7,8-tetrahydrofolate = N(6)-[(R)-dihydrolipoyl]-L-lysyl-[protein] + (6R)-5,10-methylene-5,6,7,8-tetrahydrofolate + NH4(+)</text>
        <dbReference type="Rhea" id="RHEA:16945"/>
        <dbReference type="Rhea" id="RHEA-COMP:10475"/>
        <dbReference type="Rhea" id="RHEA-COMP:10492"/>
        <dbReference type="ChEBI" id="CHEBI:15636"/>
        <dbReference type="ChEBI" id="CHEBI:28938"/>
        <dbReference type="ChEBI" id="CHEBI:57453"/>
        <dbReference type="ChEBI" id="CHEBI:83100"/>
        <dbReference type="ChEBI" id="CHEBI:83143"/>
        <dbReference type="EC" id="2.1.2.10"/>
    </reaction>
</comment>
<keyword evidence="12" id="KW-1185">Reference proteome</keyword>
<dbReference type="EC" id="2.1.2.10" evidence="2 7"/>
<dbReference type="AlphaFoldDB" id="A0A2M9Y6G2"/>
<dbReference type="Pfam" id="PF01571">
    <property type="entry name" value="GCV_T"/>
    <property type="match status" value="1"/>
</dbReference>
<dbReference type="InterPro" id="IPR027266">
    <property type="entry name" value="TrmE/GcvT-like"/>
</dbReference>
<dbReference type="Pfam" id="PF08669">
    <property type="entry name" value="GCV_T_C"/>
    <property type="match status" value="1"/>
</dbReference>
<evidence type="ECO:0000256" key="5">
    <source>
        <dbReference type="ARBA" id="ARBA00031395"/>
    </source>
</evidence>
<dbReference type="NCBIfam" id="NF001567">
    <property type="entry name" value="PRK00389.1"/>
    <property type="match status" value="1"/>
</dbReference>
<dbReference type="Gene3D" id="3.30.1360.120">
    <property type="entry name" value="Probable tRNA modification gtpase trme, domain 1"/>
    <property type="match status" value="1"/>
</dbReference>
<evidence type="ECO:0000256" key="7">
    <source>
        <dbReference type="HAMAP-Rule" id="MF_00259"/>
    </source>
</evidence>
<sequence>MVPESERESAVELKQTPLHTIHKEMGAKMVPFGGWDMPVQYTGIIQEHLATRATAGLFDVSHMGEIFVTGKEEDVLSFLESVTCNTITGMKPGQVQYNAVVNEAGGLVDDITVYKFNDSKYMICSNASNYPAVAKHLETYKKGNVTVVDDSKNWHQIALQGPKADEIFAKYLGKDLSSILYYHFEEMNWKGETIIVSRTGYTGEDGFEIYTSNTLGLTLWKDLLEIGKDFGLVPVGLGARDTLRLEAKYPLYGHELNAEWTPVESGINFIVKEKPSPYLGYSRIIADKKNGSKRKIVGIRLMEPGVLRENFPIFSSDGKEIGKSTSGTHSPSRKESLGLAILDTDFTKNQTEVFVEIRGQKKLAKVETGAFVKGSVRNNR</sequence>
<dbReference type="InterPro" id="IPR006222">
    <property type="entry name" value="GCVT_N"/>
</dbReference>
<dbReference type="Gene3D" id="2.40.30.110">
    <property type="entry name" value="Aminomethyltransferase beta-barrel domains"/>
    <property type="match status" value="1"/>
</dbReference>
<dbReference type="PANTHER" id="PTHR43757">
    <property type="entry name" value="AMINOMETHYLTRANSFERASE"/>
    <property type="match status" value="1"/>
</dbReference>
<evidence type="ECO:0000256" key="3">
    <source>
        <dbReference type="ARBA" id="ARBA00022576"/>
    </source>
</evidence>
<dbReference type="GO" id="GO:0008168">
    <property type="term" value="F:methyltransferase activity"/>
    <property type="evidence" value="ECO:0007669"/>
    <property type="project" value="UniProtKB-KW"/>
</dbReference>
<proteinExistence type="inferred from homology"/>
<dbReference type="GO" id="GO:0008483">
    <property type="term" value="F:transaminase activity"/>
    <property type="evidence" value="ECO:0007669"/>
    <property type="project" value="UniProtKB-KW"/>
</dbReference>
<dbReference type="GO" id="GO:0019464">
    <property type="term" value="P:glycine decarboxylation via glycine cleavage system"/>
    <property type="evidence" value="ECO:0007669"/>
    <property type="project" value="UniProtKB-UniRule"/>
</dbReference>
<organism evidence="11 12">
    <name type="scientific">Leptospira brenneri</name>
    <dbReference type="NCBI Taxonomy" id="2023182"/>
    <lineage>
        <taxon>Bacteria</taxon>
        <taxon>Pseudomonadati</taxon>
        <taxon>Spirochaetota</taxon>
        <taxon>Spirochaetia</taxon>
        <taxon>Leptospirales</taxon>
        <taxon>Leptospiraceae</taxon>
        <taxon>Leptospira</taxon>
    </lineage>
</organism>
<evidence type="ECO:0000313" key="12">
    <source>
        <dbReference type="Proteomes" id="UP000297891"/>
    </source>
</evidence>
<keyword evidence="11" id="KW-0489">Methyltransferase</keyword>
<dbReference type="InterPro" id="IPR028896">
    <property type="entry name" value="GcvT/YgfZ/DmdA"/>
</dbReference>
<feature type="domain" description="GCVT N-terminal" evidence="9">
    <location>
        <begin position="18"/>
        <end position="272"/>
    </location>
</feature>
<evidence type="ECO:0000259" key="9">
    <source>
        <dbReference type="Pfam" id="PF01571"/>
    </source>
</evidence>
<comment type="subunit">
    <text evidence="7">The glycine cleavage system is composed of four proteins: P, T, L and H.</text>
</comment>
<feature type="binding site" evidence="8">
    <location>
        <position position="208"/>
    </location>
    <ligand>
        <name>substrate</name>
    </ligand>
</feature>
<dbReference type="PANTHER" id="PTHR43757:SF2">
    <property type="entry name" value="AMINOMETHYLTRANSFERASE, MITOCHONDRIAL"/>
    <property type="match status" value="1"/>
</dbReference>
<comment type="similarity">
    <text evidence="1 7">Belongs to the GcvT family.</text>
</comment>
<comment type="function">
    <text evidence="7">The glycine cleavage system catalyzes the degradation of glycine.</text>
</comment>
<dbReference type="GO" id="GO:0004047">
    <property type="term" value="F:aminomethyltransferase activity"/>
    <property type="evidence" value="ECO:0007669"/>
    <property type="project" value="UniProtKB-UniRule"/>
</dbReference>
<dbReference type="GO" id="GO:0032259">
    <property type="term" value="P:methylation"/>
    <property type="evidence" value="ECO:0007669"/>
    <property type="project" value="UniProtKB-KW"/>
</dbReference>
<feature type="domain" description="Aminomethyltransferase C-terminal" evidence="10">
    <location>
        <begin position="294"/>
        <end position="373"/>
    </location>
</feature>
<dbReference type="SUPFAM" id="SSF101790">
    <property type="entry name" value="Aminomethyltransferase beta-barrel domain"/>
    <property type="match status" value="1"/>
</dbReference>
<protein>
    <recommendedName>
        <fullName evidence="2 7">Aminomethyltransferase</fullName>
        <ecNumber evidence="2 7">2.1.2.10</ecNumber>
    </recommendedName>
    <alternativeName>
        <fullName evidence="5 7">Glycine cleavage system T protein</fullName>
    </alternativeName>
</protein>
<keyword evidence="3 7" id="KW-0032">Aminotransferase</keyword>
<dbReference type="InterPro" id="IPR022903">
    <property type="entry name" value="GcvT_bac"/>
</dbReference>
<dbReference type="GO" id="GO:0005829">
    <property type="term" value="C:cytosol"/>
    <property type="evidence" value="ECO:0007669"/>
    <property type="project" value="TreeGrafter"/>
</dbReference>
<name>A0A2M9Y6G2_9LEPT</name>
<comment type="caution">
    <text evidence="11">The sequence shown here is derived from an EMBL/GenBank/DDBJ whole genome shotgun (WGS) entry which is preliminary data.</text>
</comment>
<dbReference type="Gene3D" id="4.10.1250.10">
    <property type="entry name" value="Aminomethyltransferase fragment"/>
    <property type="match status" value="1"/>
</dbReference>
<evidence type="ECO:0000259" key="10">
    <source>
        <dbReference type="Pfam" id="PF08669"/>
    </source>
</evidence>
<dbReference type="InterPro" id="IPR006223">
    <property type="entry name" value="GcvT"/>
</dbReference>
<dbReference type="SUPFAM" id="SSF103025">
    <property type="entry name" value="Folate-binding domain"/>
    <property type="match status" value="1"/>
</dbReference>
<evidence type="ECO:0000256" key="8">
    <source>
        <dbReference type="PIRSR" id="PIRSR006487-1"/>
    </source>
</evidence>
<dbReference type="InterPro" id="IPR029043">
    <property type="entry name" value="GcvT/YgfZ_C"/>
</dbReference>
<dbReference type="PIRSF" id="PIRSF006487">
    <property type="entry name" value="GcvT"/>
    <property type="match status" value="1"/>
</dbReference>
<evidence type="ECO:0000256" key="2">
    <source>
        <dbReference type="ARBA" id="ARBA00012616"/>
    </source>
</evidence>
<accession>A0A2M9Y6G2</accession>
<reference evidence="11" key="1">
    <citation type="journal article" date="2019" name="PLoS Negl. Trop. Dis.">
        <title>Revisiting the worldwide diversity of Leptospira species in the environment.</title>
        <authorList>
            <person name="Vincent A.T."/>
            <person name="Schiettekatte O."/>
            <person name="Bourhy P."/>
            <person name="Veyrier F.J."/>
            <person name="Picardeau M."/>
        </authorList>
    </citation>
    <scope>NUCLEOTIDE SEQUENCE [LARGE SCALE GENOMIC DNA]</scope>
    <source>
        <strain evidence="11">201800277</strain>
    </source>
</reference>
<evidence type="ECO:0000313" key="11">
    <source>
        <dbReference type="EMBL" id="TGK95877.1"/>
    </source>
</evidence>
<dbReference type="RefSeq" id="WP_100789165.1">
    <property type="nucleotide sequence ID" value="NZ_NPDQ01000001.1"/>
</dbReference>
<dbReference type="NCBIfam" id="TIGR00528">
    <property type="entry name" value="gcvT"/>
    <property type="match status" value="1"/>
</dbReference>
<evidence type="ECO:0000256" key="1">
    <source>
        <dbReference type="ARBA" id="ARBA00008609"/>
    </source>
</evidence>
<dbReference type="GO" id="GO:0005960">
    <property type="term" value="C:glycine cleavage complex"/>
    <property type="evidence" value="ECO:0007669"/>
    <property type="project" value="InterPro"/>
</dbReference>
<dbReference type="EMBL" id="RQFP01000001">
    <property type="protein sequence ID" value="TGK95877.1"/>
    <property type="molecule type" value="Genomic_DNA"/>
</dbReference>
<dbReference type="OrthoDB" id="9774591at2"/>
<evidence type="ECO:0000256" key="4">
    <source>
        <dbReference type="ARBA" id="ARBA00022679"/>
    </source>
</evidence>
<dbReference type="Gene3D" id="3.30.70.1400">
    <property type="entry name" value="Aminomethyltransferase beta-barrel domains"/>
    <property type="match status" value="1"/>
</dbReference>
<dbReference type="Proteomes" id="UP000297891">
    <property type="component" value="Unassembled WGS sequence"/>
</dbReference>
<gene>
    <name evidence="7 11" type="primary">gcvT</name>
    <name evidence="11" type="ORF">EHQ30_04410</name>
</gene>
<evidence type="ECO:0000256" key="6">
    <source>
        <dbReference type="ARBA" id="ARBA00047665"/>
    </source>
</evidence>
<dbReference type="InterPro" id="IPR013977">
    <property type="entry name" value="GcvT_C"/>
</dbReference>
<dbReference type="HAMAP" id="MF_00259">
    <property type="entry name" value="GcvT"/>
    <property type="match status" value="1"/>
</dbReference>
<keyword evidence="4 7" id="KW-0808">Transferase</keyword>